<dbReference type="InterPro" id="IPR034294">
    <property type="entry name" value="Aquaporin_transptr"/>
</dbReference>
<dbReference type="Pfam" id="PF00230">
    <property type="entry name" value="MIP"/>
    <property type="match status" value="1"/>
</dbReference>
<comment type="similarity">
    <text evidence="6">Belongs to the MIP/aquaporin (TC 1.A.8) family.</text>
</comment>
<evidence type="ECO:0000313" key="9">
    <source>
        <dbReference type="Proteomes" id="UP001330812"/>
    </source>
</evidence>
<proteinExistence type="inferred from homology"/>
<evidence type="ECO:0000313" key="8">
    <source>
        <dbReference type="EMBL" id="WSE31990.1"/>
    </source>
</evidence>
<keyword evidence="4 7" id="KW-1133">Transmembrane helix</keyword>
<evidence type="ECO:0000256" key="7">
    <source>
        <dbReference type="SAM" id="Phobius"/>
    </source>
</evidence>
<dbReference type="PANTHER" id="PTHR45724">
    <property type="entry name" value="AQUAPORIN NIP2-1"/>
    <property type="match status" value="1"/>
</dbReference>
<protein>
    <submittedName>
        <fullName evidence="8">Aquaporin</fullName>
    </submittedName>
</protein>
<evidence type="ECO:0000256" key="4">
    <source>
        <dbReference type="ARBA" id="ARBA00022989"/>
    </source>
</evidence>
<evidence type="ECO:0000256" key="6">
    <source>
        <dbReference type="RuleBase" id="RU000477"/>
    </source>
</evidence>
<feature type="transmembrane region" description="Helical" evidence="7">
    <location>
        <begin position="12"/>
        <end position="35"/>
    </location>
</feature>
<dbReference type="EMBL" id="CP142149">
    <property type="protein sequence ID" value="WSE31990.1"/>
    <property type="molecule type" value="Genomic_DNA"/>
</dbReference>
<gene>
    <name evidence="8" type="ORF">VSH64_07695</name>
</gene>
<feature type="transmembrane region" description="Helical" evidence="7">
    <location>
        <begin position="172"/>
        <end position="190"/>
    </location>
</feature>
<organism evidence="8 9">
    <name type="scientific">Amycolatopsis rhabdoformis</name>
    <dbReference type="NCBI Taxonomy" id="1448059"/>
    <lineage>
        <taxon>Bacteria</taxon>
        <taxon>Bacillati</taxon>
        <taxon>Actinomycetota</taxon>
        <taxon>Actinomycetes</taxon>
        <taxon>Pseudonocardiales</taxon>
        <taxon>Pseudonocardiaceae</taxon>
        <taxon>Amycolatopsis</taxon>
    </lineage>
</organism>
<evidence type="ECO:0000256" key="3">
    <source>
        <dbReference type="ARBA" id="ARBA00022692"/>
    </source>
</evidence>
<feature type="transmembrane region" description="Helical" evidence="7">
    <location>
        <begin position="139"/>
        <end position="160"/>
    </location>
</feature>
<keyword evidence="3 6" id="KW-0812">Transmembrane</keyword>
<dbReference type="Proteomes" id="UP001330812">
    <property type="component" value="Chromosome"/>
</dbReference>
<dbReference type="InterPro" id="IPR000425">
    <property type="entry name" value="MIP"/>
</dbReference>
<keyword evidence="5 7" id="KW-0472">Membrane</keyword>
<feature type="transmembrane region" description="Helical" evidence="7">
    <location>
        <begin position="210"/>
        <end position="231"/>
    </location>
</feature>
<keyword evidence="2 6" id="KW-0813">Transport</keyword>
<evidence type="ECO:0000256" key="2">
    <source>
        <dbReference type="ARBA" id="ARBA00022448"/>
    </source>
</evidence>
<feature type="transmembrane region" description="Helical" evidence="7">
    <location>
        <begin position="98"/>
        <end position="119"/>
    </location>
</feature>
<feature type="transmembrane region" description="Helical" evidence="7">
    <location>
        <begin position="47"/>
        <end position="67"/>
    </location>
</feature>
<dbReference type="SUPFAM" id="SSF81338">
    <property type="entry name" value="Aquaporin-like"/>
    <property type="match status" value="1"/>
</dbReference>
<name>A0ABZ1IEW1_9PSEU</name>
<comment type="subcellular location">
    <subcellularLocation>
        <location evidence="1">Membrane</location>
        <topology evidence="1">Multi-pass membrane protein</topology>
    </subcellularLocation>
</comment>
<sequence>MNTGKSREWPPAAWLAELLGTALLVLAALSAIALTMAPAGPLHSWPITLRVAVIGVAVGGTVAVFAVSPPGKRSGAHLNPAVSLLMALRGVLSVRDTVAYAVAQLAGSVAGVLVARLLWGHWMRDVSDGVIRPGPGVGTAGTIVGETATSLVLLLVLSWLVSKPRPRETPWVIGAVILVLIVLTGTTSGGSFNPARDFGPYVLSGDFRYFWIYLLAPMVAALLAAGGLRVAGAWKPRTCKLCDPAFGGVGVT</sequence>
<dbReference type="Gene3D" id="1.20.1080.10">
    <property type="entry name" value="Glycerol uptake facilitator protein"/>
    <property type="match status" value="1"/>
</dbReference>
<evidence type="ECO:0000256" key="1">
    <source>
        <dbReference type="ARBA" id="ARBA00004141"/>
    </source>
</evidence>
<dbReference type="RefSeq" id="WP_326834798.1">
    <property type="nucleotide sequence ID" value="NZ_CP142149.1"/>
</dbReference>
<dbReference type="PANTHER" id="PTHR45724:SF13">
    <property type="entry name" value="AQUAPORIN NIP1-1-RELATED"/>
    <property type="match status" value="1"/>
</dbReference>
<reference evidence="8 9" key="1">
    <citation type="journal article" date="2015" name="Int. J. Syst. Evol. Microbiol.">
        <title>Amycolatopsis rhabdoformis sp. nov., an actinomycete isolated from a tropical forest soil.</title>
        <authorList>
            <person name="Souza W.R."/>
            <person name="Silva R.E."/>
            <person name="Goodfellow M."/>
            <person name="Busarakam K."/>
            <person name="Figueiro F.S."/>
            <person name="Ferreira D."/>
            <person name="Rodrigues-Filho E."/>
            <person name="Moraes L.A.B."/>
            <person name="Zucchi T.D."/>
        </authorList>
    </citation>
    <scope>NUCLEOTIDE SEQUENCE [LARGE SCALE GENOMIC DNA]</scope>
    <source>
        <strain evidence="8 9">NCIMB 14900</strain>
    </source>
</reference>
<evidence type="ECO:0000256" key="5">
    <source>
        <dbReference type="ARBA" id="ARBA00023136"/>
    </source>
</evidence>
<keyword evidence="9" id="KW-1185">Reference proteome</keyword>
<dbReference type="PRINTS" id="PR00783">
    <property type="entry name" value="MINTRINSICP"/>
</dbReference>
<dbReference type="InterPro" id="IPR023271">
    <property type="entry name" value="Aquaporin-like"/>
</dbReference>
<accession>A0ABZ1IEW1</accession>